<dbReference type="Gene3D" id="3.10.620.30">
    <property type="match status" value="1"/>
</dbReference>
<feature type="transmembrane region" description="Helical" evidence="1">
    <location>
        <begin position="12"/>
        <end position="31"/>
    </location>
</feature>
<dbReference type="AlphaFoldDB" id="A0A6A7KB53"/>
<dbReference type="SUPFAM" id="SSF54001">
    <property type="entry name" value="Cysteine proteinases"/>
    <property type="match status" value="1"/>
</dbReference>
<reference evidence="4 5" key="1">
    <citation type="submission" date="2019-10" db="EMBL/GenBank/DDBJ databases">
        <title>Alkalibaculum tamaniensis sp.nov., a new alkaliphilic acetogen, isolated on methoxylated aromatics from a mud volcano.</title>
        <authorList>
            <person name="Khomyakova M.A."/>
            <person name="Merkel A.Y."/>
            <person name="Bonch-Osmolovskaya E.A."/>
            <person name="Slobodkin A.I."/>
        </authorList>
    </citation>
    <scope>NUCLEOTIDE SEQUENCE [LARGE SCALE GENOMIC DNA]</scope>
    <source>
        <strain evidence="4 5">M08DMB</strain>
    </source>
</reference>
<keyword evidence="1" id="KW-0472">Membrane</keyword>
<dbReference type="Gene3D" id="2.60.40.10">
    <property type="entry name" value="Immunoglobulins"/>
    <property type="match status" value="1"/>
</dbReference>
<name>A0A6A7KB53_9FIRM</name>
<keyword evidence="1" id="KW-1133">Transmembrane helix</keyword>
<evidence type="ECO:0000313" key="5">
    <source>
        <dbReference type="Proteomes" id="UP000440004"/>
    </source>
</evidence>
<dbReference type="Proteomes" id="UP000440004">
    <property type="component" value="Unassembled WGS sequence"/>
</dbReference>
<protein>
    <submittedName>
        <fullName evidence="4">HYR domain-containing protein</fullName>
    </submittedName>
</protein>
<feature type="domain" description="Transglutaminase-like" evidence="2">
    <location>
        <begin position="267"/>
        <end position="362"/>
    </location>
</feature>
<dbReference type="Pfam" id="PF01841">
    <property type="entry name" value="Transglut_core"/>
    <property type="match status" value="1"/>
</dbReference>
<gene>
    <name evidence="4" type="ORF">GC105_13290</name>
</gene>
<organism evidence="4 5">
    <name type="scientific">Alkalibaculum sporogenes</name>
    <dbReference type="NCBI Taxonomy" id="2655001"/>
    <lineage>
        <taxon>Bacteria</taxon>
        <taxon>Bacillati</taxon>
        <taxon>Bacillota</taxon>
        <taxon>Clostridia</taxon>
        <taxon>Eubacteriales</taxon>
        <taxon>Eubacteriaceae</taxon>
        <taxon>Alkalibaculum</taxon>
    </lineage>
</organism>
<evidence type="ECO:0000313" key="4">
    <source>
        <dbReference type="EMBL" id="MPW26760.1"/>
    </source>
</evidence>
<evidence type="ECO:0000259" key="3">
    <source>
        <dbReference type="Pfam" id="PF16403"/>
    </source>
</evidence>
<keyword evidence="1" id="KW-0812">Transmembrane</keyword>
<keyword evidence="5" id="KW-1185">Reference proteome</keyword>
<sequence>MLRVDRKNKRVLIVIVLAVIILIAILIIFSLNKLYKVVSIEAGTKTLETSQFIKNEKHIGEFKTDVSNVQSWEPGVYEIEIQIEKRVYSSNLEIIDTIHPVADIVNQEIWNDEEISASEFVENIIDETDVDVYYKQQPDFDKVGTQEVIIILEDTSQNLTELKGQLNVKEDIEPPTIKGASNKTIYIGDKVSYRNNITVTDNRDENVDLVVDSGNVNLKKVGSYEVTYTATDSSGNKTEETVTFKVKEKPKGYVDIADLNILSDKVLESIINDNMSQKEKAKAIYKWTKNQIKYVSYANSTDWVKAAYHGIKQRSGDCYVYYATAQELLTRAGIENQPIVKTGGGHYWNLINLGDGWYHFDATPRRAGGEFFMLTDAEIEKYSKKNKNSHVWDKSKYPATPQN</sequence>
<proteinExistence type="predicted"/>
<dbReference type="InterPro" id="IPR002931">
    <property type="entry name" value="Transglutaminase-like"/>
</dbReference>
<dbReference type="InterPro" id="IPR013783">
    <property type="entry name" value="Ig-like_fold"/>
</dbReference>
<dbReference type="InterPro" id="IPR032179">
    <property type="entry name" value="Cry22Aa_Ig-like"/>
</dbReference>
<accession>A0A6A7KB53</accession>
<dbReference type="RefSeq" id="WP_152805667.1">
    <property type="nucleotide sequence ID" value="NZ_WHNX01000026.1"/>
</dbReference>
<evidence type="ECO:0000256" key="1">
    <source>
        <dbReference type="SAM" id="Phobius"/>
    </source>
</evidence>
<comment type="caution">
    <text evidence="4">The sequence shown here is derived from an EMBL/GenBank/DDBJ whole genome shotgun (WGS) entry which is preliminary data.</text>
</comment>
<dbReference type="Pfam" id="PF16403">
    <property type="entry name" value="Bact_surface_Ig-like"/>
    <property type="match status" value="1"/>
</dbReference>
<dbReference type="EMBL" id="WHNX01000026">
    <property type="protein sequence ID" value="MPW26760.1"/>
    <property type="molecule type" value="Genomic_DNA"/>
</dbReference>
<dbReference type="InterPro" id="IPR038765">
    <property type="entry name" value="Papain-like_cys_pep_sf"/>
</dbReference>
<evidence type="ECO:0000259" key="2">
    <source>
        <dbReference type="Pfam" id="PF01841"/>
    </source>
</evidence>
<feature type="domain" description="Pesticidal crystal protein Cry22Aa Ig-like" evidence="3">
    <location>
        <begin position="176"/>
        <end position="241"/>
    </location>
</feature>